<feature type="compositionally biased region" description="Acidic residues" evidence="1">
    <location>
        <begin position="202"/>
        <end position="216"/>
    </location>
</feature>
<comment type="caution">
    <text evidence="3">The sequence shown here is derived from an EMBL/GenBank/DDBJ whole genome shotgun (WGS) entry which is preliminary data.</text>
</comment>
<dbReference type="PANTHER" id="PTHR46599">
    <property type="entry name" value="PIGGYBAC TRANSPOSABLE ELEMENT-DERIVED PROTEIN 4"/>
    <property type="match status" value="1"/>
</dbReference>
<feature type="compositionally biased region" description="Acidic residues" evidence="1">
    <location>
        <begin position="849"/>
        <end position="859"/>
    </location>
</feature>
<dbReference type="Pfam" id="PF13843">
    <property type="entry name" value="DDE_Tnp_1_7"/>
    <property type="match status" value="1"/>
</dbReference>
<organism evidence="3 4">
    <name type="scientific">Phytophthora nicotianae P1569</name>
    <dbReference type="NCBI Taxonomy" id="1317065"/>
    <lineage>
        <taxon>Eukaryota</taxon>
        <taxon>Sar</taxon>
        <taxon>Stramenopiles</taxon>
        <taxon>Oomycota</taxon>
        <taxon>Peronosporomycetes</taxon>
        <taxon>Peronosporales</taxon>
        <taxon>Peronosporaceae</taxon>
        <taxon>Phytophthora</taxon>
    </lineage>
</organism>
<evidence type="ECO:0000256" key="1">
    <source>
        <dbReference type="SAM" id="MobiDB-lite"/>
    </source>
</evidence>
<feature type="region of interest" description="Disordered" evidence="1">
    <location>
        <begin position="84"/>
        <end position="169"/>
    </location>
</feature>
<feature type="compositionally biased region" description="Basic and acidic residues" evidence="1">
    <location>
        <begin position="860"/>
        <end position="871"/>
    </location>
</feature>
<dbReference type="EMBL" id="ANIZ01001096">
    <property type="protein sequence ID" value="ETI49550.1"/>
    <property type="molecule type" value="Genomic_DNA"/>
</dbReference>
<sequence>MEWLSAKEFKAFWRKLVKSGWKARRPRDLSVDYTYVKPGVTGKLNDAERGENYFVGTKELEAFARRTGLLPPADPVETLSSEAIRTLPETVQPSAARTKSSRRGSREPAASAARPTTPEPVSVSPAEASESAESLSTEYPTQVAEIAEKSSDDEEEEAKRDEGSADDVAVFDTENFMEALRSEQLFGPVPADDVNVCTGDDQGADDDDDDAEDDGDALGVPAAPLEYESEVESDSDFEDDSDAFAQDDDAMRGLRWRVFDQNKSDELQLSGATDLYSGSFGVTKSAAAYAKSPLGMFFYFLPKALWVHIASESDAYRVECIPAVAEKIRKKQLDAQAKDPTRTVQPIADITSKLERVKPIKPHEILHVVGLLAARTLCSHTDGLEKHWSTREDGAVPRGTFSRYMKRERFRIITRYLHFASNSTGGAAHDKAWKVRPVLQAVEKTFRRGYRLGARVSFDEGTIPNRSQFNPIRVYNKDKPHKYGTKCYMTCCAETGYCSRVEVYLGKAKDKKQAKGVAQKAVIRNLAKSFDGQPRKRLIIADNFYSSCALALELRDMGFYYVGTHRNDRLGWPKSLEFKQKKRPAYMPRGTYRIAQDVDHPELVAVAWMDSSPVHMIAIGCSTIPTSVTRRNKATGGLDRVPCPQLIADYHAGMGGVDTHDQLRLQSYSLQQCVAFKKYYRQLFLGFVDMAIVNGFIVHKLAMKKSGHQVPTHAEYMRRLHRELMGVSSASFECNMNAEELVSVPIPAGKHRLRNNSNKYRRKRRQHSCKVCSAMAEPNTKSFESSFYCPSCEVLRGGYVPLCAKVRREETGNTLTCSQIWHTVWGCGTLIPVHLRKNIRYRKRKREDSDSEDSDEGEEHDVNYVDTRDSD</sequence>
<dbReference type="PANTHER" id="PTHR46599:SF3">
    <property type="entry name" value="PIGGYBAC TRANSPOSABLE ELEMENT-DERIVED PROTEIN 4"/>
    <property type="match status" value="1"/>
</dbReference>
<dbReference type="InterPro" id="IPR029526">
    <property type="entry name" value="PGBD"/>
</dbReference>
<dbReference type="HOGENOM" id="CLU_013012_4_0_1"/>
<keyword evidence="4" id="KW-1185">Reference proteome</keyword>
<dbReference type="AlphaFoldDB" id="V9FDL2"/>
<feature type="compositionally biased region" description="Low complexity" evidence="1">
    <location>
        <begin position="119"/>
        <end position="134"/>
    </location>
</feature>
<accession>V9FDL2</accession>
<dbReference type="eggNOG" id="ENOG502RY1K">
    <property type="taxonomic scope" value="Eukaryota"/>
</dbReference>
<feature type="region of interest" description="Disordered" evidence="1">
    <location>
        <begin position="185"/>
        <end position="222"/>
    </location>
</feature>
<dbReference type="Proteomes" id="UP000018721">
    <property type="component" value="Unassembled WGS sequence"/>
</dbReference>
<evidence type="ECO:0000313" key="3">
    <source>
        <dbReference type="EMBL" id="ETI49550.1"/>
    </source>
</evidence>
<reference evidence="3 4" key="1">
    <citation type="submission" date="2013-11" db="EMBL/GenBank/DDBJ databases">
        <title>The Genome Sequence of Phytophthora parasitica P1569.</title>
        <authorList>
            <consortium name="The Broad Institute Genomics Platform"/>
            <person name="Russ C."/>
            <person name="Tyler B."/>
            <person name="Panabieres F."/>
            <person name="Shan W."/>
            <person name="Tripathy S."/>
            <person name="Grunwald N."/>
            <person name="Machado M."/>
            <person name="Johnson C.S."/>
            <person name="Arredondo F."/>
            <person name="Hong C."/>
            <person name="Coffey M."/>
            <person name="Young S.K."/>
            <person name="Zeng Q."/>
            <person name="Gargeya S."/>
            <person name="Fitzgerald M."/>
            <person name="Abouelleil A."/>
            <person name="Alvarado L."/>
            <person name="Chapman S.B."/>
            <person name="Gainer-Dewar J."/>
            <person name="Goldberg J."/>
            <person name="Griggs A."/>
            <person name="Gujja S."/>
            <person name="Hansen M."/>
            <person name="Howarth C."/>
            <person name="Imamovic A."/>
            <person name="Ireland A."/>
            <person name="Larimer J."/>
            <person name="McCowan C."/>
            <person name="Murphy C."/>
            <person name="Pearson M."/>
            <person name="Poon T.W."/>
            <person name="Priest M."/>
            <person name="Roberts A."/>
            <person name="Saif S."/>
            <person name="Shea T."/>
            <person name="Sykes S."/>
            <person name="Wortman J."/>
            <person name="Nusbaum C."/>
            <person name="Birren B."/>
        </authorList>
    </citation>
    <scope>NUCLEOTIDE SEQUENCE [LARGE SCALE GENOMIC DNA]</scope>
    <source>
        <strain evidence="3 4">P1569</strain>
    </source>
</reference>
<evidence type="ECO:0000259" key="2">
    <source>
        <dbReference type="Pfam" id="PF13843"/>
    </source>
</evidence>
<feature type="compositionally biased region" description="Polar residues" evidence="1">
    <location>
        <begin position="84"/>
        <end position="98"/>
    </location>
</feature>
<protein>
    <recommendedName>
        <fullName evidence="2">PiggyBac transposable element-derived protein domain-containing protein</fullName>
    </recommendedName>
</protein>
<dbReference type="OrthoDB" id="125511at2759"/>
<proteinExistence type="predicted"/>
<evidence type="ECO:0000313" key="4">
    <source>
        <dbReference type="Proteomes" id="UP000018721"/>
    </source>
</evidence>
<feature type="region of interest" description="Disordered" evidence="1">
    <location>
        <begin position="842"/>
        <end position="871"/>
    </location>
</feature>
<name>V9FDL2_PHYNI</name>
<gene>
    <name evidence="3" type="ORF">F443_06611</name>
</gene>
<feature type="domain" description="PiggyBac transposable element-derived protein" evidence="2">
    <location>
        <begin position="292"/>
        <end position="696"/>
    </location>
</feature>